<dbReference type="SUPFAM" id="SSF51905">
    <property type="entry name" value="FAD/NAD(P)-binding domain"/>
    <property type="match status" value="1"/>
</dbReference>
<protein>
    <recommendedName>
        <fullName evidence="1">FAD/NAD(P)-binding domain-containing protein</fullName>
    </recommendedName>
</protein>
<dbReference type="PRINTS" id="PR00411">
    <property type="entry name" value="PNDRDTASEI"/>
</dbReference>
<evidence type="ECO:0000313" key="3">
    <source>
        <dbReference type="Proteomes" id="UP000812966"/>
    </source>
</evidence>
<feature type="domain" description="FAD/NAD(P)-binding" evidence="1">
    <location>
        <begin position="8"/>
        <end position="307"/>
    </location>
</feature>
<evidence type="ECO:0000313" key="2">
    <source>
        <dbReference type="EMBL" id="KAG7558230.1"/>
    </source>
</evidence>
<organism evidence="2 3">
    <name type="scientific">Filobasidium floriforme</name>
    <dbReference type="NCBI Taxonomy" id="5210"/>
    <lineage>
        <taxon>Eukaryota</taxon>
        <taxon>Fungi</taxon>
        <taxon>Dikarya</taxon>
        <taxon>Basidiomycota</taxon>
        <taxon>Agaricomycotina</taxon>
        <taxon>Tremellomycetes</taxon>
        <taxon>Filobasidiales</taxon>
        <taxon>Filobasidiaceae</taxon>
        <taxon>Filobasidium</taxon>
    </lineage>
</organism>
<dbReference type="EMBL" id="JABELV010000048">
    <property type="protein sequence ID" value="KAG7558230.1"/>
    <property type="molecule type" value="Genomic_DNA"/>
</dbReference>
<comment type="caution">
    <text evidence="2">The sequence shown here is derived from an EMBL/GenBank/DDBJ whole genome shotgun (WGS) entry which is preliminary data.</text>
</comment>
<keyword evidence="3" id="KW-1185">Reference proteome</keyword>
<dbReference type="PANTHER" id="PTHR43735">
    <property type="entry name" value="APOPTOSIS-INDUCING FACTOR 1"/>
    <property type="match status" value="1"/>
</dbReference>
<name>A0A8K0JM53_9TREE</name>
<dbReference type="PRINTS" id="PR00368">
    <property type="entry name" value="FADPNR"/>
</dbReference>
<dbReference type="OrthoDB" id="202203at2759"/>
<dbReference type="GO" id="GO:0005737">
    <property type="term" value="C:cytoplasm"/>
    <property type="evidence" value="ECO:0007669"/>
    <property type="project" value="TreeGrafter"/>
</dbReference>
<sequence>MITSSLKNVVVVGGSYVGLSAAQQLAAALPSTHRVLLIEPHSHFHHLFAFPRFAVVPEHEHKAFIPYSHAFKQPNIPNPDLHHFIKAKVLSVYPYHLELDREWKGTKRVDFDHLVLATGTKLPSPGSMQSDEKKESIGYFKTYQAGVQRADRIVIIGGGAVGVQMATDLKEVYPEKTVTLVQSRKTVMPKYHPKLHEIIKQRFDVLGVDLITENRVIVPSDGFPLDGSNFDVELRDGRKIPAQLVILATGQIANNQLLHSLQPSTDEVLVNPTNGFIRVKPTLQFKDPVYGHMYALGDIADTGAHKAARPGIAQAGVVTKNILSAIEGKEGESEIEIGPAGIHMSLGLTENLVFRNPANEGEDPVVIMRTDGSRDMNIESVWTRRGVIVNGIEDYHL</sequence>
<dbReference type="FunFam" id="3.50.50.100:FF:000015">
    <property type="entry name" value="Amid-like NADH oxidoreductase, putative"/>
    <property type="match status" value="1"/>
</dbReference>
<accession>A0A8K0JM53</accession>
<evidence type="ECO:0000259" key="1">
    <source>
        <dbReference type="Pfam" id="PF07992"/>
    </source>
</evidence>
<dbReference type="Proteomes" id="UP000812966">
    <property type="component" value="Unassembled WGS sequence"/>
</dbReference>
<dbReference type="AlphaFoldDB" id="A0A8K0JM53"/>
<dbReference type="PANTHER" id="PTHR43735:SF11">
    <property type="entry name" value="HYPOTHETICAL OXIDOREDUCTASE (EUROFUNG)"/>
    <property type="match status" value="1"/>
</dbReference>
<dbReference type="InterPro" id="IPR036188">
    <property type="entry name" value="FAD/NAD-bd_sf"/>
</dbReference>
<proteinExistence type="predicted"/>
<dbReference type="Gene3D" id="3.50.50.100">
    <property type="match status" value="1"/>
</dbReference>
<dbReference type="Pfam" id="PF07992">
    <property type="entry name" value="Pyr_redox_2"/>
    <property type="match status" value="1"/>
</dbReference>
<gene>
    <name evidence="2" type="ORF">FFLO_02883</name>
</gene>
<dbReference type="GO" id="GO:0004174">
    <property type="term" value="F:electron-transferring-flavoprotein dehydrogenase activity"/>
    <property type="evidence" value="ECO:0007669"/>
    <property type="project" value="TreeGrafter"/>
</dbReference>
<dbReference type="GO" id="GO:0050660">
    <property type="term" value="F:flavin adenine dinucleotide binding"/>
    <property type="evidence" value="ECO:0007669"/>
    <property type="project" value="TreeGrafter"/>
</dbReference>
<reference evidence="2" key="1">
    <citation type="submission" date="2020-04" db="EMBL/GenBank/DDBJ databases">
        <title>Analysis of mating type loci in Filobasidium floriforme.</title>
        <authorList>
            <person name="Nowrousian M."/>
        </authorList>
    </citation>
    <scope>NUCLEOTIDE SEQUENCE</scope>
    <source>
        <strain evidence="2">CBS 6242</strain>
    </source>
</reference>
<dbReference type="InterPro" id="IPR023753">
    <property type="entry name" value="FAD/NAD-binding_dom"/>
</dbReference>